<dbReference type="Proteomes" id="UP001597419">
    <property type="component" value="Unassembled WGS sequence"/>
</dbReference>
<protein>
    <submittedName>
        <fullName evidence="2">Uncharacterized protein</fullName>
    </submittedName>
</protein>
<evidence type="ECO:0000256" key="1">
    <source>
        <dbReference type="SAM" id="Phobius"/>
    </source>
</evidence>
<accession>A0ABW5GI83</accession>
<organism evidence="2 3">
    <name type="scientific">Amycolatopsis samaneae</name>
    <dbReference type="NCBI Taxonomy" id="664691"/>
    <lineage>
        <taxon>Bacteria</taxon>
        <taxon>Bacillati</taxon>
        <taxon>Actinomycetota</taxon>
        <taxon>Actinomycetes</taxon>
        <taxon>Pseudonocardiales</taxon>
        <taxon>Pseudonocardiaceae</taxon>
        <taxon>Amycolatopsis</taxon>
    </lineage>
</organism>
<dbReference type="EMBL" id="JBHUKU010000009">
    <property type="protein sequence ID" value="MFD2460556.1"/>
    <property type="molecule type" value="Genomic_DNA"/>
</dbReference>
<keyword evidence="3" id="KW-1185">Reference proteome</keyword>
<gene>
    <name evidence="2" type="ORF">ACFSYJ_18250</name>
</gene>
<comment type="caution">
    <text evidence="2">The sequence shown here is derived from an EMBL/GenBank/DDBJ whole genome shotgun (WGS) entry which is preliminary data.</text>
</comment>
<dbReference type="RefSeq" id="WP_345393698.1">
    <property type="nucleotide sequence ID" value="NZ_BAABHG010000006.1"/>
</dbReference>
<sequence length="365" mass="40831">MDHLLDQLYKTKLRLAGLVTALFGVGFLFLSHTAATVPTLRWLVAWPTSELGTTLLSAGVVAVIFEYYARREADERATAHFRRAIRQEAPAIRDAVLHSFAFNPDTLKNIASNETLDRIAANAIGLRLGDQALALEAYADLREQVIRSPERWRDVEANVSLSPWDGGPAAGSGSMFVATIRWEYRVKPASTVMRFACVSDQTEYRDLLRDPTTNSVWYFEPHGRIGAQSRDAFELVQFTVNGVERAIRRTERRGAQHYTVVLGKEAAGSDELVIAHTYRVLIQRHSHLLYLDLPRPAKDFHVQFGYGHAGIKYVNVLDYFASPEAARIQRSPASTPAKMIDVSFDGQIFPRAGVAFVWVLEAELS</sequence>
<proteinExistence type="predicted"/>
<reference evidence="3" key="1">
    <citation type="journal article" date="2019" name="Int. J. Syst. Evol. Microbiol.">
        <title>The Global Catalogue of Microorganisms (GCM) 10K type strain sequencing project: providing services to taxonomists for standard genome sequencing and annotation.</title>
        <authorList>
            <consortium name="The Broad Institute Genomics Platform"/>
            <consortium name="The Broad Institute Genome Sequencing Center for Infectious Disease"/>
            <person name="Wu L."/>
            <person name="Ma J."/>
        </authorList>
    </citation>
    <scope>NUCLEOTIDE SEQUENCE [LARGE SCALE GENOMIC DNA]</scope>
    <source>
        <strain evidence="3">CGMCC 4.7643</strain>
    </source>
</reference>
<feature type="transmembrane region" description="Helical" evidence="1">
    <location>
        <begin position="51"/>
        <end position="69"/>
    </location>
</feature>
<evidence type="ECO:0000313" key="3">
    <source>
        <dbReference type="Proteomes" id="UP001597419"/>
    </source>
</evidence>
<keyword evidence="1" id="KW-1133">Transmembrane helix</keyword>
<name>A0ABW5GI83_9PSEU</name>
<evidence type="ECO:0000313" key="2">
    <source>
        <dbReference type="EMBL" id="MFD2460556.1"/>
    </source>
</evidence>
<keyword evidence="1" id="KW-0812">Transmembrane</keyword>
<feature type="transmembrane region" description="Helical" evidence="1">
    <location>
        <begin position="12"/>
        <end position="31"/>
    </location>
</feature>
<keyword evidence="1" id="KW-0472">Membrane</keyword>